<keyword evidence="5" id="KW-1185">Reference proteome</keyword>
<dbReference type="InterPro" id="IPR050268">
    <property type="entry name" value="NADH-dep_flavin_reductase"/>
</dbReference>
<dbReference type="SMART" id="SM00903">
    <property type="entry name" value="Flavin_Reduct"/>
    <property type="match status" value="1"/>
</dbReference>
<accession>A0A9W6CT95</accession>
<proteinExistence type="inferred from homology"/>
<protein>
    <submittedName>
        <fullName evidence="4">Oxidoreductase</fullName>
    </submittedName>
</protein>
<organism evidence="4 5">
    <name type="scientific">Agromyces rhizosphaerae</name>
    <dbReference type="NCBI Taxonomy" id="88374"/>
    <lineage>
        <taxon>Bacteria</taxon>
        <taxon>Bacillati</taxon>
        <taxon>Actinomycetota</taxon>
        <taxon>Actinomycetes</taxon>
        <taxon>Micrococcales</taxon>
        <taxon>Microbacteriaceae</taxon>
        <taxon>Agromyces</taxon>
    </lineage>
</organism>
<dbReference type="Gene3D" id="2.30.110.10">
    <property type="entry name" value="Electron Transport, Fmn-binding Protein, Chain A"/>
    <property type="match status" value="1"/>
</dbReference>
<dbReference type="PANTHER" id="PTHR30466">
    <property type="entry name" value="FLAVIN REDUCTASE"/>
    <property type="match status" value="1"/>
</dbReference>
<keyword evidence="2" id="KW-0560">Oxidoreductase</keyword>
<evidence type="ECO:0000256" key="2">
    <source>
        <dbReference type="ARBA" id="ARBA00023002"/>
    </source>
</evidence>
<dbReference type="GO" id="GO:0010181">
    <property type="term" value="F:FMN binding"/>
    <property type="evidence" value="ECO:0007669"/>
    <property type="project" value="InterPro"/>
</dbReference>
<sequence>MSGEDSGGAVSLADLPVYEDDPAELRRTFSYFPSGVVAMIAEVEGVMHGLVASAFTVGVSIDPPLVSCAVQRTSSTWPVLRGARRIGVSVLAQHQGDLARRIAGRDRAERFTGVPLRHTGSSARFIAGAPVWFECALHDELPAGDHTLALLRVHGLGADPESRPLVFHGSTFRGLQLDDAELRGTARHET</sequence>
<dbReference type="InterPro" id="IPR002563">
    <property type="entry name" value="Flavin_Rdtase-like_dom"/>
</dbReference>
<reference evidence="4" key="1">
    <citation type="submission" date="2022-12" db="EMBL/GenBank/DDBJ databases">
        <title>Reference genome sequencing for broad-spectrum identification of bacterial and archaeal isolates by mass spectrometry.</title>
        <authorList>
            <person name="Sekiguchi Y."/>
            <person name="Tourlousse D.M."/>
        </authorList>
    </citation>
    <scope>NUCLEOTIDE SEQUENCE</scope>
    <source>
        <strain evidence="4">14</strain>
    </source>
</reference>
<name>A0A9W6CT95_9MICO</name>
<evidence type="ECO:0000259" key="3">
    <source>
        <dbReference type="SMART" id="SM00903"/>
    </source>
</evidence>
<dbReference type="RefSeq" id="WP_281882419.1">
    <property type="nucleotide sequence ID" value="NZ_BSDP01000001.1"/>
</dbReference>
<dbReference type="SUPFAM" id="SSF50475">
    <property type="entry name" value="FMN-binding split barrel"/>
    <property type="match status" value="1"/>
</dbReference>
<gene>
    <name evidence="4" type="ORF">ARHIZOSPH14_06610</name>
</gene>
<dbReference type="Proteomes" id="UP001144396">
    <property type="component" value="Unassembled WGS sequence"/>
</dbReference>
<dbReference type="AlphaFoldDB" id="A0A9W6CT95"/>
<dbReference type="PANTHER" id="PTHR30466:SF11">
    <property type="entry name" value="FLAVIN-DEPENDENT MONOOXYGENASE, REDUCTASE SUBUNIT HSAB"/>
    <property type="match status" value="1"/>
</dbReference>
<comment type="caution">
    <text evidence="4">The sequence shown here is derived from an EMBL/GenBank/DDBJ whole genome shotgun (WGS) entry which is preliminary data.</text>
</comment>
<dbReference type="GO" id="GO:0042602">
    <property type="term" value="F:riboflavin reductase (NADPH) activity"/>
    <property type="evidence" value="ECO:0007669"/>
    <property type="project" value="TreeGrafter"/>
</dbReference>
<comment type="similarity">
    <text evidence="1">Belongs to the non-flavoprotein flavin reductase family.</text>
</comment>
<evidence type="ECO:0000256" key="1">
    <source>
        <dbReference type="ARBA" id="ARBA00008898"/>
    </source>
</evidence>
<dbReference type="InterPro" id="IPR012349">
    <property type="entry name" value="Split_barrel_FMN-bd"/>
</dbReference>
<evidence type="ECO:0000313" key="5">
    <source>
        <dbReference type="Proteomes" id="UP001144396"/>
    </source>
</evidence>
<dbReference type="EMBL" id="BSDP01000001">
    <property type="protein sequence ID" value="GLI26419.1"/>
    <property type="molecule type" value="Genomic_DNA"/>
</dbReference>
<feature type="domain" description="Flavin reductase like" evidence="3">
    <location>
        <begin position="29"/>
        <end position="174"/>
    </location>
</feature>
<dbReference type="Pfam" id="PF01613">
    <property type="entry name" value="Flavin_Reduct"/>
    <property type="match status" value="1"/>
</dbReference>
<evidence type="ECO:0000313" key="4">
    <source>
        <dbReference type="EMBL" id="GLI26419.1"/>
    </source>
</evidence>